<keyword evidence="2" id="KW-1185">Reference proteome</keyword>
<dbReference type="Gene3D" id="3.90.76.10">
    <property type="entry name" value="Dipeptide-binding Protein, Domain 1"/>
    <property type="match status" value="1"/>
</dbReference>
<reference evidence="1" key="1">
    <citation type="submission" date="2021-03" db="EMBL/GenBank/DDBJ databases">
        <title>Whole genome sequence of Streptomyces bomunensis MMS17-BM035.</title>
        <authorList>
            <person name="Lee J.H."/>
        </authorList>
    </citation>
    <scope>NUCLEOTIDE SEQUENCE</scope>
    <source>
        <strain evidence="1">MMS17-BM035</strain>
    </source>
</reference>
<accession>A0A940MDX9</accession>
<sequence length="133" mass="14753">MRADVIPPPLLRGLLRTDAQGVLVPQAAWHWECGAGARRWSFYVRPDLYAPGSGQRVTAHCFEEQWRLVSALPRAGGLPPGLCRSVDSWKLVVVLARPDEQFPRALAASRLTLASRSTRDELAALLDTDRQQP</sequence>
<evidence type="ECO:0000313" key="1">
    <source>
        <dbReference type="EMBL" id="MBP0461279.1"/>
    </source>
</evidence>
<organism evidence="1 2">
    <name type="scientific">Streptomyces montanisoli</name>
    <dbReference type="NCBI Taxonomy" id="2798581"/>
    <lineage>
        <taxon>Bacteria</taxon>
        <taxon>Bacillati</taxon>
        <taxon>Actinomycetota</taxon>
        <taxon>Actinomycetes</taxon>
        <taxon>Kitasatosporales</taxon>
        <taxon>Streptomycetaceae</taxon>
        <taxon>Streptomyces</taxon>
    </lineage>
</organism>
<protein>
    <submittedName>
        <fullName evidence="1">Uncharacterized protein</fullName>
    </submittedName>
</protein>
<proteinExistence type="predicted"/>
<name>A0A940MDX9_9ACTN</name>
<dbReference type="RefSeq" id="WP_209344418.1">
    <property type="nucleotide sequence ID" value="NZ_JAGIQL010000173.1"/>
</dbReference>
<dbReference type="EMBL" id="JAGIQL010000173">
    <property type="protein sequence ID" value="MBP0461279.1"/>
    <property type="molecule type" value="Genomic_DNA"/>
</dbReference>
<gene>
    <name evidence="1" type="ORF">JFN87_28020</name>
</gene>
<evidence type="ECO:0000313" key="2">
    <source>
        <dbReference type="Proteomes" id="UP000670475"/>
    </source>
</evidence>
<comment type="caution">
    <text evidence="1">The sequence shown here is derived from an EMBL/GenBank/DDBJ whole genome shotgun (WGS) entry which is preliminary data.</text>
</comment>
<dbReference type="AlphaFoldDB" id="A0A940MDX9"/>
<dbReference type="SUPFAM" id="SSF53850">
    <property type="entry name" value="Periplasmic binding protein-like II"/>
    <property type="match status" value="1"/>
</dbReference>
<dbReference type="Proteomes" id="UP000670475">
    <property type="component" value="Unassembled WGS sequence"/>
</dbReference>